<gene>
    <name evidence="2" type="ORF">HHI36_000970</name>
</gene>
<evidence type="ECO:0000313" key="2">
    <source>
        <dbReference type="EMBL" id="KAL3286464.1"/>
    </source>
</evidence>
<sequence length="86" mass="9461">MMFKVSLCLALLVALTLGSPAEFRVKRQSLNGGLGANGFRAGANPYNQFNPNPYNPYNPNGYNPYYQNEYYQQGQAGFPGQTGFQG</sequence>
<feature type="chain" id="PRO_5044844805" evidence="1">
    <location>
        <begin position="19"/>
        <end position="86"/>
    </location>
</feature>
<reference evidence="2 3" key="1">
    <citation type="journal article" date="2021" name="BMC Biol.">
        <title>Horizontally acquired antibacterial genes associated with adaptive radiation of ladybird beetles.</title>
        <authorList>
            <person name="Li H.S."/>
            <person name="Tang X.F."/>
            <person name="Huang Y.H."/>
            <person name="Xu Z.Y."/>
            <person name="Chen M.L."/>
            <person name="Du X.Y."/>
            <person name="Qiu B.Y."/>
            <person name="Chen P.T."/>
            <person name="Zhang W."/>
            <person name="Slipinski A."/>
            <person name="Escalona H.E."/>
            <person name="Waterhouse R.M."/>
            <person name="Zwick A."/>
            <person name="Pang H."/>
        </authorList>
    </citation>
    <scope>NUCLEOTIDE SEQUENCE [LARGE SCALE GENOMIC DNA]</scope>
    <source>
        <strain evidence="2">SYSU2018</strain>
    </source>
</reference>
<organism evidence="2 3">
    <name type="scientific">Cryptolaemus montrouzieri</name>
    <dbReference type="NCBI Taxonomy" id="559131"/>
    <lineage>
        <taxon>Eukaryota</taxon>
        <taxon>Metazoa</taxon>
        <taxon>Ecdysozoa</taxon>
        <taxon>Arthropoda</taxon>
        <taxon>Hexapoda</taxon>
        <taxon>Insecta</taxon>
        <taxon>Pterygota</taxon>
        <taxon>Neoptera</taxon>
        <taxon>Endopterygota</taxon>
        <taxon>Coleoptera</taxon>
        <taxon>Polyphaga</taxon>
        <taxon>Cucujiformia</taxon>
        <taxon>Coccinelloidea</taxon>
        <taxon>Coccinellidae</taxon>
        <taxon>Scymninae</taxon>
        <taxon>Scymnini</taxon>
        <taxon>Cryptolaemus</taxon>
    </lineage>
</organism>
<name>A0ABD2P6J6_9CUCU</name>
<protein>
    <submittedName>
        <fullName evidence="2">Uncharacterized protein</fullName>
    </submittedName>
</protein>
<accession>A0ABD2P6J6</accession>
<dbReference type="Proteomes" id="UP001516400">
    <property type="component" value="Unassembled WGS sequence"/>
</dbReference>
<comment type="caution">
    <text evidence="2">The sequence shown here is derived from an EMBL/GenBank/DDBJ whole genome shotgun (WGS) entry which is preliminary data.</text>
</comment>
<keyword evidence="3" id="KW-1185">Reference proteome</keyword>
<evidence type="ECO:0000256" key="1">
    <source>
        <dbReference type="SAM" id="SignalP"/>
    </source>
</evidence>
<dbReference type="EMBL" id="JABFTP020000185">
    <property type="protein sequence ID" value="KAL3286464.1"/>
    <property type="molecule type" value="Genomic_DNA"/>
</dbReference>
<proteinExistence type="predicted"/>
<evidence type="ECO:0000313" key="3">
    <source>
        <dbReference type="Proteomes" id="UP001516400"/>
    </source>
</evidence>
<feature type="signal peptide" evidence="1">
    <location>
        <begin position="1"/>
        <end position="18"/>
    </location>
</feature>
<dbReference type="AlphaFoldDB" id="A0ABD2P6J6"/>
<keyword evidence="1" id="KW-0732">Signal</keyword>